<evidence type="ECO:0000313" key="6">
    <source>
        <dbReference type="EMBL" id="UOF00859.1"/>
    </source>
</evidence>
<keyword evidence="6" id="KW-0282">Flagellum</keyword>
<proteinExistence type="inferred from homology"/>
<reference evidence="6" key="1">
    <citation type="submission" date="2022-03" db="EMBL/GenBank/DDBJ databases">
        <title>Genome Identification and Characterization of new species Bdellovibrio reynosense LBG001 sp. nov. from a Mexico soil sample.</title>
        <authorList>
            <person name="Camilli A."/>
            <person name="Ajao Y."/>
            <person name="Guo X."/>
        </authorList>
    </citation>
    <scope>NUCLEOTIDE SEQUENCE</scope>
    <source>
        <strain evidence="6">LBG001</strain>
    </source>
</reference>
<keyword evidence="6" id="KW-0969">Cilium</keyword>
<accession>A0ABY4C7T6</accession>
<dbReference type="NCBIfam" id="TIGR00205">
    <property type="entry name" value="fliE"/>
    <property type="match status" value="1"/>
</dbReference>
<evidence type="ECO:0000256" key="4">
    <source>
        <dbReference type="HAMAP-Rule" id="MF_00724"/>
    </source>
</evidence>
<evidence type="ECO:0000313" key="7">
    <source>
        <dbReference type="Proteomes" id="UP000830116"/>
    </source>
</evidence>
<evidence type="ECO:0000256" key="2">
    <source>
        <dbReference type="ARBA" id="ARBA00009272"/>
    </source>
</evidence>
<comment type="subcellular location">
    <subcellularLocation>
        <location evidence="1 4">Bacterial flagellum basal body</location>
    </subcellularLocation>
</comment>
<keyword evidence="3 4" id="KW-0975">Bacterial flagellum</keyword>
<evidence type="ECO:0000256" key="1">
    <source>
        <dbReference type="ARBA" id="ARBA00004117"/>
    </source>
</evidence>
<sequence>MEGFTVSNANRFLDTGLVRDSKSLTIENPSSSSSTSGTGKSFADTLKDAVSNVNEMQKSSDKAMQNLATGKTDNVADVMIAAEKADIALKVMVQVRNKIIDAYQEVMKMQV</sequence>
<keyword evidence="7" id="KW-1185">Reference proteome</keyword>
<evidence type="ECO:0000256" key="3">
    <source>
        <dbReference type="ARBA" id="ARBA00023143"/>
    </source>
</evidence>
<keyword evidence="6" id="KW-0966">Cell projection</keyword>
<dbReference type="Proteomes" id="UP000830116">
    <property type="component" value="Chromosome"/>
</dbReference>
<dbReference type="HAMAP" id="MF_00724">
    <property type="entry name" value="FliE"/>
    <property type="match status" value="1"/>
</dbReference>
<dbReference type="EMBL" id="CP093442">
    <property type="protein sequence ID" value="UOF00859.1"/>
    <property type="molecule type" value="Genomic_DNA"/>
</dbReference>
<organism evidence="6 7">
    <name type="scientific">Bdellovibrio reynosensis</name>
    <dbReference type="NCBI Taxonomy" id="2835041"/>
    <lineage>
        <taxon>Bacteria</taxon>
        <taxon>Pseudomonadati</taxon>
        <taxon>Bdellovibrionota</taxon>
        <taxon>Bdellovibrionia</taxon>
        <taxon>Bdellovibrionales</taxon>
        <taxon>Pseudobdellovibrionaceae</taxon>
        <taxon>Bdellovibrio</taxon>
    </lineage>
</organism>
<dbReference type="Pfam" id="PF02049">
    <property type="entry name" value="FliE"/>
    <property type="match status" value="1"/>
</dbReference>
<gene>
    <name evidence="4 6" type="primary">fliE</name>
    <name evidence="6" type="ORF">MNR06_14250</name>
</gene>
<dbReference type="PANTHER" id="PTHR34653">
    <property type="match status" value="1"/>
</dbReference>
<evidence type="ECO:0000256" key="5">
    <source>
        <dbReference type="NCBIfam" id="TIGR00205"/>
    </source>
</evidence>
<dbReference type="RefSeq" id="WP_243537033.1">
    <property type="nucleotide sequence ID" value="NZ_CP093442.1"/>
</dbReference>
<name>A0ABY4C7T6_9BACT</name>
<comment type="similarity">
    <text evidence="2 4">Belongs to the FliE family.</text>
</comment>
<dbReference type="PANTHER" id="PTHR34653:SF1">
    <property type="entry name" value="FLAGELLAR HOOK-BASAL BODY COMPLEX PROTEIN FLIE"/>
    <property type="match status" value="1"/>
</dbReference>
<protein>
    <recommendedName>
        <fullName evidence="4 5">Flagellar hook-basal body complex protein FliE</fullName>
    </recommendedName>
</protein>
<dbReference type="InterPro" id="IPR001624">
    <property type="entry name" value="FliE"/>
</dbReference>
<dbReference type="PRINTS" id="PR01006">
    <property type="entry name" value="FLGHOOKFLIE"/>
</dbReference>